<dbReference type="InterPro" id="IPR014710">
    <property type="entry name" value="RmlC-like_jellyroll"/>
</dbReference>
<dbReference type="InterPro" id="IPR050397">
    <property type="entry name" value="Env_Response_Regulators"/>
</dbReference>
<dbReference type="InterPro" id="IPR036390">
    <property type="entry name" value="WH_DNA-bd_sf"/>
</dbReference>
<evidence type="ECO:0000256" key="1">
    <source>
        <dbReference type="ARBA" id="ARBA00023015"/>
    </source>
</evidence>
<dbReference type="Gene3D" id="2.60.120.10">
    <property type="entry name" value="Jelly Rolls"/>
    <property type="match status" value="1"/>
</dbReference>
<dbReference type="PROSITE" id="PS00889">
    <property type="entry name" value="CNMP_BINDING_2"/>
    <property type="match status" value="1"/>
</dbReference>
<evidence type="ECO:0000256" key="3">
    <source>
        <dbReference type="ARBA" id="ARBA00023163"/>
    </source>
</evidence>
<sequence length="235" mass="26625">MNLEIKIDLLKKVYIFSEVSEKHLKEILIHCKEKRVTKGEIIVSENELGDSMYLILEGEVKVSLMSEEGKEIILSTLRKGDCFGEMSLLDGEPRSANVIALTDTELLELSRESFLNEIVSNKHIAGAILKVLSMRLREANERILGLMSKDVFDRLAEYFQKEASVKGRELIDGSVVFERLPQSEIASIVGSSRETVTRAIKEMVDKGMIIASGKQIILKKNFQNLLIKRHKERYG</sequence>
<dbReference type="RefSeq" id="WP_201328505.1">
    <property type="nucleotide sequence ID" value="NZ_AP017470.1"/>
</dbReference>
<dbReference type="SMART" id="SM00100">
    <property type="entry name" value="cNMP"/>
    <property type="match status" value="1"/>
</dbReference>
<dbReference type="AlphaFoldDB" id="A0A7R6PWX7"/>
<keyword evidence="7" id="KW-1185">Reference proteome</keyword>
<dbReference type="Proteomes" id="UP000595564">
    <property type="component" value="Chromosome"/>
</dbReference>
<dbReference type="Pfam" id="PF13545">
    <property type="entry name" value="HTH_Crp_2"/>
    <property type="match status" value="1"/>
</dbReference>
<name>A0A7R6PWX7_9BACT</name>
<dbReference type="SUPFAM" id="SSF46785">
    <property type="entry name" value="Winged helix' DNA-binding domain"/>
    <property type="match status" value="1"/>
</dbReference>
<dbReference type="EMBL" id="AP017470">
    <property type="protein sequence ID" value="BBB32165.1"/>
    <property type="molecule type" value="Genomic_DNA"/>
</dbReference>
<keyword evidence="3" id="KW-0804">Transcription</keyword>
<dbReference type="Gene3D" id="1.10.10.10">
    <property type="entry name" value="Winged helix-like DNA-binding domain superfamily/Winged helix DNA-binding domain"/>
    <property type="match status" value="1"/>
</dbReference>
<organism evidence="6 7">
    <name type="scientific">Thermotomaculum hydrothermale</name>
    <dbReference type="NCBI Taxonomy" id="981385"/>
    <lineage>
        <taxon>Bacteria</taxon>
        <taxon>Pseudomonadati</taxon>
        <taxon>Acidobacteriota</taxon>
        <taxon>Holophagae</taxon>
        <taxon>Thermotomaculales</taxon>
        <taxon>Thermotomaculaceae</taxon>
        <taxon>Thermotomaculum</taxon>
    </lineage>
</organism>
<dbReference type="PROSITE" id="PS51063">
    <property type="entry name" value="HTH_CRP_2"/>
    <property type="match status" value="1"/>
</dbReference>
<dbReference type="PROSITE" id="PS50042">
    <property type="entry name" value="CNMP_BINDING_3"/>
    <property type="match status" value="1"/>
</dbReference>
<protein>
    <submittedName>
        <fullName evidence="6">CRP/FNR family transcriptional regulator, anaerobic regulatory protein</fullName>
    </submittedName>
</protein>
<gene>
    <name evidence="6" type="ORF">TTHT_0581</name>
</gene>
<dbReference type="InterPro" id="IPR036388">
    <property type="entry name" value="WH-like_DNA-bd_sf"/>
</dbReference>
<evidence type="ECO:0000259" key="4">
    <source>
        <dbReference type="PROSITE" id="PS50042"/>
    </source>
</evidence>
<feature type="domain" description="Cyclic nucleotide-binding" evidence="4">
    <location>
        <begin position="15"/>
        <end position="114"/>
    </location>
</feature>
<evidence type="ECO:0000313" key="6">
    <source>
        <dbReference type="EMBL" id="BBB32165.1"/>
    </source>
</evidence>
<dbReference type="PANTHER" id="PTHR24567:SF74">
    <property type="entry name" value="HTH-TYPE TRANSCRIPTIONAL REGULATOR ARCR"/>
    <property type="match status" value="1"/>
</dbReference>
<keyword evidence="2" id="KW-0238">DNA-binding</keyword>
<dbReference type="GO" id="GO:0003700">
    <property type="term" value="F:DNA-binding transcription factor activity"/>
    <property type="evidence" value="ECO:0007669"/>
    <property type="project" value="TreeGrafter"/>
</dbReference>
<dbReference type="InterPro" id="IPR018488">
    <property type="entry name" value="cNMP-bd_CS"/>
</dbReference>
<accession>A0A7R6PWX7</accession>
<dbReference type="CDD" id="cd00038">
    <property type="entry name" value="CAP_ED"/>
    <property type="match status" value="1"/>
</dbReference>
<proteinExistence type="predicted"/>
<dbReference type="InterPro" id="IPR018490">
    <property type="entry name" value="cNMP-bd_dom_sf"/>
</dbReference>
<evidence type="ECO:0000259" key="5">
    <source>
        <dbReference type="PROSITE" id="PS51063"/>
    </source>
</evidence>
<dbReference type="GO" id="GO:0005829">
    <property type="term" value="C:cytosol"/>
    <property type="evidence" value="ECO:0007669"/>
    <property type="project" value="TreeGrafter"/>
</dbReference>
<dbReference type="InterPro" id="IPR000595">
    <property type="entry name" value="cNMP-bd_dom"/>
</dbReference>
<dbReference type="Pfam" id="PF00027">
    <property type="entry name" value="cNMP_binding"/>
    <property type="match status" value="1"/>
</dbReference>
<dbReference type="KEGG" id="thyd:TTHT_0581"/>
<keyword evidence="1" id="KW-0805">Transcription regulation</keyword>
<dbReference type="InterPro" id="IPR012318">
    <property type="entry name" value="HTH_CRP"/>
</dbReference>
<dbReference type="SMART" id="SM00419">
    <property type="entry name" value="HTH_CRP"/>
    <property type="match status" value="1"/>
</dbReference>
<reference evidence="6 7" key="1">
    <citation type="journal article" date="2012" name="Extremophiles">
        <title>Thermotomaculum hydrothermale gen. nov., sp. nov., a novel heterotrophic thermophile within the phylum Acidobacteria from a deep-sea hydrothermal vent chimney in the Southern Okinawa Trough.</title>
        <authorList>
            <person name="Izumi H."/>
            <person name="Nunoura T."/>
            <person name="Miyazaki M."/>
            <person name="Mino S."/>
            <person name="Toki T."/>
            <person name="Takai K."/>
            <person name="Sako Y."/>
            <person name="Sawabe T."/>
            <person name="Nakagawa S."/>
        </authorList>
    </citation>
    <scope>NUCLEOTIDE SEQUENCE [LARGE SCALE GENOMIC DNA]</scope>
    <source>
        <strain evidence="6 7">AC55</strain>
    </source>
</reference>
<dbReference type="PRINTS" id="PR00103">
    <property type="entry name" value="CAMPKINASE"/>
</dbReference>
<dbReference type="GO" id="GO:0003677">
    <property type="term" value="F:DNA binding"/>
    <property type="evidence" value="ECO:0007669"/>
    <property type="project" value="UniProtKB-KW"/>
</dbReference>
<dbReference type="SUPFAM" id="SSF51206">
    <property type="entry name" value="cAMP-binding domain-like"/>
    <property type="match status" value="1"/>
</dbReference>
<dbReference type="PANTHER" id="PTHR24567">
    <property type="entry name" value="CRP FAMILY TRANSCRIPTIONAL REGULATORY PROTEIN"/>
    <property type="match status" value="1"/>
</dbReference>
<feature type="domain" description="HTH crp-type" evidence="5">
    <location>
        <begin position="149"/>
        <end position="222"/>
    </location>
</feature>
<evidence type="ECO:0000313" key="7">
    <source>
        <dbReference type="Proteomes" id="UP000595564"/>
    </source>
</evidence>
<evidence type="ECO:0000256" key="2">
    <source>
        <dbReference type="ARBA" id="ARBA00023125"/>
    </source>
</evidence>